<gene>
    <name evidence="2" type="ORF">AMS66_28110</name>
</gene>
<accession>A0A0N0C2Y5</accession>
<dbReference type="RefSeq" id="WP_053783889.1">
    <property type="nucleotide sequence ID" value="NZ_LITU01000081.1"/>
</dbReference>
<dbReference type="InterPro" id="IPR002035">
    <property type="entry name" value="VWF_A"/>
</dbReference>
<dbReference type="PATRIC" id="fig|1705561.3.peg.5923"/>
<evidence type="ECO:0000313" key="2">
    <source>
        <dbReference type="EMBL" id="KOY13567.1"/>
    </source>
</evidence>
<dbReference type="PROSITE" id="PS50234">
    <property type="entry name" value="VWFA"/>
    <property type="match status" value="1"/>
</dbReference>
<dbReference type="OrthoDB" id="136317at2"/>
<comment type="caution">
    <text evidence="2">The sequence shown here is derived from an EMBL/GenBank/DDBJ whole genome shotgun (WGS) entry which is preliminary data.</text>
</comment>
<evidence type="ECO:0000313" key="3">
    <source>
        <dbReference type="Proteomes" id="UP000037688"/>
    </source>
</evidence>
<dbReference type="SUPFAM" id="SSF53300">
    <property type="entry name" value="vWA-like"/>
    <property type="match status" value="1"/>
</dbReference>
<dbReference type="EMBL" id="LITU01000081">
    <property type="protein sequence ID" value="KOY13567.1"/>
    <property type="molecule type" value="Genomic_DNA"/>
</dbReference>
<reference evidence="2 3" key="1">
    <citation type="submission" date="2015-08" db="EMBL/GenBank/DDBJ databases">
        <title>Draft genome sequence of cellulolytic and xylanolytic Paenibacillus sp. A59, isolated from a decaying forest soil from Patagonia, Argentina.</title>
        <authorList>
            <person name="Ghio S."/>
            <person name="Caceres A.M."/>
            <person name="Talia P."/>
            <person name="Grasso D."/>
            <person name="Campos E."/>
        </authorList>
    </citation>
    <scope>NUCLEOTIDE SEQUENCE [LARGE SCALE GENOMIC DNA]</scope>
    <source>
        <strain evidence="2 3">A59</strain>
    </source>
</reference>
<sequence length="250" mass="27671">MNYTIQASQRTPALIIYLIDISASMNMVLDNRRRIDVVYDALSLAIRQMVFRSTKGNRLTPRYRIAILAYSDDVYDLMNGIKGIDEIAAVGSLPDLTPKRFSDSAKAFLQAEKILQAEIPNMQDCPAPLVCHMTDGVATGEDPEPIAKRIMGMSVPDGNVLVENIFISDHLLEGPIAEPRRWKGISQETVLQDEHGEKLRNMSSVLPESYREMLVEADYLLAPGALMMLPGTCAELVSIGFQMSAATPVR</sequence>
<feature type="domain" description="VWFA" evidence="1">
    <location>
        <begin position="14"/>
        <end position="214"/>
    </location>
</feature>
<name>A0A0N0C2Y5_9BACL</name>
<dbReference type="Proteomes" id="UP000037688">
    <property type="component" value="Unassembled WGS sequence"/>
</dbReference>
<protein>
    <recommendedName>
        <fullName evidence="1">VWFA domain-containing protein</fullName>
    </recommendedName>
</protein>
<dbReference type="Gene3D" id="3.40.50.410">
    <property type="entry name" value="von Willebrand factor, type A domain"/>
    <property type="match status" value="1"/>
</dbReference>
<evidence type="ECO:0000259" key="1">
    <source>
        <dbReference type="PROSITE" id="PS50234"/>
    </source>
</evidence>
<dbReference type="AlphaFoldDB" id="A0A0N0C2Y5"/>
<keyword evidence="3" id="KW-1185">Reference proteome</keyword>
<organism evidence="2 3">
    <name type="scientific">Paenibacillus xylanivorans</name>
    <dbReference type="NCBI Taxonomy" id="1705561"/>
    <lineage>
        <taxon>Bacteria</taxon>
        <taxon>Bacillati</taxon>
        <taxon>Bacillota</taxon>
        <taxon>Bacilli</taxon>
        <taxon>Bacillales</taxon>
        <taxon>Paenibacillaceae</taxon>
        <taxon>Paenibacillus</taxon>
    </lineage>
</organism>
<dbReference type="InterPro" id="IPR036465">
    <property type="entry name" value="vWFA_dom_sf"/>
</dbReference>
<proteinExistence type="predicted"/>
<dbReference type="CDD" id="cd00198">
    <property type="entry name" value="vWFA"/>
    <property type="match status" value="1"/>
</dbReference>